<evidence type="ECO:0000313" key="2">
    <source>
        <dbReference type="Proteomes" id="UP000274504"/>
    </source>
</evidence>
<accession>A0A0R3SB11</accession>
<dbReference type="EMBL" id="UYSG01000310">
    <property type="protein sequence ID" value="VDL19061.1"/>
    <property type="molecule type" value="Genomic_DNA"/>
</dbReference>
<proteinExistence type="predicted"/>
<gene>
    <name evidence="1" type="ORF">HDID_LOCUS1600</name>
</gene>
<sequence length="414" mass="47222">MSLFATLAWGYKTLPGDTRVIMGAGNTQFSYKTTLPGNYTKLVTGLFTVHFKDGNCSTPFFVCAYVLDDETQMTVQMEGFMSWGLKWINFFGADDLIPITVLFFVDEIWNELAAGIISQSYFILSNNITKINSTAIFCASYNRREGFGISFILMRHIFNESKIDGAQHAGTLSDWISGVGNWYNATSVLFSSYYKSKRKEVSYYDLRYFPQTLGKSKVSGYYTLTGDTRMVKGKVDEAFNYKTTLPGNYAVSNINPYSSLFCQILPFLNFQYFISGIHNISLEHGDCSSPFFTCKYNLVDDTTMTVHMEGYMSWGLKWVTFFGADLVPISVVFFVDDIWNDLAGGMSLYHLKNGIPSFFIPEIRNILLHKVATVTIEKKHDIDFYSCKTGNYYITHTIDWSKFFNRNRQPLLCN</sequence>
<dbReference type="AlphaFoldDB" id="A0A0R3SB11"/>
<protein>
    <submittedName>
        <fullName evidence="3">Candida_ALS_N domain-containing protein</fullName>
    </submittedName>
</protein>
<name>A0A0R3SB11_HYMDI</name>
<dbReference type="WBParaSite" id="HDID_0000159901-mRNA-1">
    <property type="protein sequence ID" value="HDID_0000159901-mRNA-1"/>
    <property type="gene ID" value="HDID_0000159901"/>
</dbReference>
<organism evidence="3">
    <name type="scientific">Hymenolepis diminuta</name>
    <name type="common">Rat tapeworm</name>
    <dbReference type="NCBI Taxonomy" id="6216"/>
    <lineage>
        <taxon>Eukaryota</taxon>
        <taxon>Metazoa</taxon>
        <taxon>Spiralia</taxon>
        <taxon>Lophotrochozoa</taxon>
        <taxon>Platyhelminthes</taxon>
        <taxon>Cestoda</taxon>
        <taxon>Eucestoda</taxon>
        <taxon>Cyclophyllidea</taxon>
        <taxon>Hymenolepididae</taxon>
        <taxon>Hymenolepis</taxon>
    </lineage>
</organism>
<reference evidence="3" key="1">
    <citation type="submission" date="2017-02" db="UniProtKB">
        <authorList>
            <consortium name="WormBaseParasite"/>
        </authorList>
    </citation>
    <scope>IDENTIFICATION</scope>
</reference>
<evidence type="ECO:0000313" key="3">
    <source>
        <dbReference type="WBParaSite" id="HDID_0000159901-mRNA-1"/>
    </source>
</evidence>
<dbReference type="OrthoDB" id="6233505at2759"/>
<dbReference type="Proteomes" id="UP000274504">
    <property type="component" value="Unassembled WGS sequence"/>
</dbReference>
<evidence type="ECO:0000313" key="1">
    <source>
        <dbReference type="EMBL" id="VDL19061.1"/>
    </source>
</evidence>
<reference evidence="1 2" key="2">
    <citation type="submission" date="2018-11" db="EMBL/GenBank/DDBJ databases">
        <authorList>
            <consortium name="Pathogen Informatics"/>
        </authorList>
    </citation>
    <scope>NUCLEOTIDE SEQUENCE [LARGE SCALE GENOMIC DNA]</scope>
</reference>